<proteinExistence type="predicted"/>
<accession>A0AAV7MW34</accession>
<evidence type="ECO:0000313" key="1">
    <source>
        <dbReference type="EMBL" id="KAJ1107452.1"/>
    </source>
</evidence>
<sequence length="147" mass="16187">MRTRNACLLGNVPRDTDAVSSACLLSYGHAKENNTASASVSKKTETLARLTLLPLPDTEEKTTDPRVVDEDKSFILNITEVNTKEKPICNMEIGGVPVTMYADSGSPFTIVNEDVWNKSFVEKIGKQLTPPDIQPKSYTGEKIPVRF</sequence>
<protein>
    <submittedName>
        <fullName evidence="1">Uncharacterized protein</fullName>
    </submittedName>
</protein>
<dbReference type="SUPFAM" id="SSF50630">
    <property type="entry name" value="Acid proteases"/>
    <property type="match status" value="1"/>
</dbReference>
<dbReference type="Proteomes" id="UP001066276">
    <property type="component" value="Chromosome 9"/>
</dbReference>
<keyword evidence="2" id="KW-1185">Reference proteome</keyword>
<dbReference type="InterPro" id="IPR021109">
    <property type="entry name" value="Peptidase_aspartic_dom_sf"/>
</dbReference>
<dbReference type="EMBL" id="JANPWB010000013">
    <property type="protein sequence ID" value="KAJ1107452.1"/>
    <property type="molecule type" value="Genomic_DNA"/>
</dbReference>
<gene>
    <name evidence="1" type="ORF">NDU88_004842</name>
</gene>
<evidence type="ECO:0000313" key="2">
    <source>
        <dbReference type="Proteomes" id="UP001066276"/>
    </source>
</evidence>
<organism evidence="1 2">
    <name type="scientific">Pleurodeles waltl</name>
    <name type="common">Iberian ribbed newt</name>
    <dbReference type="NCBI Taxonomy" id="8319"/>
    <lineage>
        <taxon>Eukaryota</taxon>
        <taxon>Metazoa</taxon>
        <taxon>Chordata</taxon>
        <taxon>Craniata</taxon>
        <taxon>Vertebrata</taxon>
        <taxon>Euteleostomi</taxon>
        <taxon>Amphibia</taxon>
        <taxon>Batrachia</taxon>
        <taxon>Caudata</taxon>
        <taxon>Salamandroidea</taxon>
        <taxon>Salamandridae</taxon>
        <taxon>Pleurodelinae</taxon>
        <taxon>Pleurodeles</taxon>
    </lineage>
</organism>
<comment type="caution">
    <text evidence="1">The sequence shown here is derived from an EMBL/GenBank/DDBJ whole genome shotgun (WGS) entry which is preliminary data.</text>
</comment>
<reference evidence="1" key="1">
    <citation type="journal article" date="2022" name="bioRxiv">
        <title>Sequencing and chromosome-scale assembly of the giantPleurodeles waltlgenome.</title>
        <authorList>
            <person name="Brown T."/>
            <person name="Elewa A."/>
            <person name="Iarovenko S."/>
            <person name="Subramanian E."/>
            <person name="Araus A.J."/>
            <person name="Petzold A."/>
            <person name="Susuki M."/>
            <person name="Suzuki K.-i.T."/>
            <person name="Hayashi T."/>
            <person name="Toyoda A."/>
            <person name="Oliveira C."/>
            <person name="Osipova E."/>
            <person name="Leigh N.D."/>
            <person name="Simon A."/>
            <person name="Yun M.H."/>
        </authorList>
    </citation>
    <scope>NUCLEOTIDE SEQUENCE</scope>
    <source>
        <strain evidence="1">20211129_DDA</strain>
        <tissue evidence="1">Liver</tissue>
    </source>
</reference>
<name>A0AAV7MW34_PLEWA</name>
<dbReference type="AlphaFoldDB" id="A0AAV7MW34"/>